<keyword evidence="2" id="KW-1185">Reference proteome</keyword>
<evidence type="ECO:0000313" key="1">
    <source>
        <dbReference type="EMBL" id="SDE86873.1"/>
    </source>
</evidence>
<reference evidence="1 2" key="1">
    <citation type="submission" date="2016-10" db="EMBL/GenBank/DDBJ databases">
        <authorList>
            <person name="de Groot N.N."/>
        </authorList>
    </citation>
    <scope>NUCLEOTIDE SEQUENCE [LARGE SCALE GENOMIC DNA]</scope>
    <source>
        <strain evidence="1 2">47C3B</strain>
    </source>
</reference>
<gene>
    <name evidence="1" type="ORF">SAMN05216464_110120</name>
</gene>
<dbReference type="STRING" id="1391627.SAMN05216464_110120"/>
<dbReference type="Proteomes" id="UP000199072">
    <property type="component" value="Unassembled WGS sequence"/>
</dbReference>
<organism evidence="1 2">
    <name type="scientific">Mucilaginibacter pineti</name>
    <dbReference type="NCBI Taxonomy" id="1391627"/>
    <lineage>
        <taxon>Bacteria</taxon>
        <taxon>Pseudomonadati</taxon>
        <taxon>Bacteroidota</taxon>
        <taxon>Sphingobacteriia</taxon>
        <taxon>Sphingobacteriales</taxon>
        <taxon>Sphingobacteriaceae</taxon>
        <taxon>Mucilaginibacter</taxon>
    </lineage>
</organism>
<protein>
    <recommendedName>
        <fullName evidence="3">CHAT domain-containing protein</fullName>
    </recommendedName>
</protein>
<accession>A0A1G7GFN2</accession>
<proteinExistence type="predicted"/>
<dbReference type="EMBL" id="FNAI01000010">
    <property type="protein sequence ID" value="SDE86873.1"/>
    <property type="molecule type" value="Genomic_DNA"/>
</dbReference>
<name>A0A1G7GFN2_9SPHI</name>
<dbReference type="RefSeq" id="WP_143014187.1">
    <property type="nucleotide sequence ID" value="NZ_FNAI01000010.1"/>
</dbReference>
<evidence type="ECO:0008006" key="3">
    <source>
        <dbReference type="Google" id="ProtNLM"/>
    </source>
</evidence>
<dbReference type="AlphaFoldDB" id="A0A1G7GFN2"/>
<sequence>MIRFSPPTLRRDFIIVTHREKQDLCAAAISYLFEPEQYLSMFSFTGVDVPFNAPIETPDIFAIQRIRAEHFAVFLNNAILHNGGCENLILLGLTENQISYLNFLDRYNVIIIETMTDLDALLSGFANKKDQIIECSTEQTLDTLIVGLKTNRKLRIGFKGEVLEDIESEKPNGIVIIEKGSKSDTIIALNYAISIGADALFVDEVDDDAANEILHLLENLNDGNEDAYGKLENRIKTRIGEIDFQSFQFATFFTRGMPYSLTVTEIPVSYVHLDYKPDFFVHNAIFYETGQRTGSAVVFSPTFFKDEETKNLISLLEFKNFYVRKLVGNAADVYNLKNTIELYAFDLLHICSHGGDVGGTRCEVTFRDAEDVVHTIEFDHILTVALTPYLDKHVVESFYYFKKLDGLLWKSKELRALNYPHELYASLISEISMAFDQKSVKTLQDTDRVMNANAIHCNVFNYLANFDQVGNVKSPPLIFNNACFSWMNVSSSFLSAGARGYIGTLMAVENNAAIRYAEVFYEYAFDENLIDALHAARVAVKNEARETNHIFWGLHFSTLNNQETVKTNERKAVKHLAQTFVQWQMKLKNNKGDQDLIKGRISDTQWLLKSIILSSRTGLGPFGNFRK</sequence>
<evidence type="ECO:0000313" key="2">
    <source>
        <dbReference type="Proteomes" id="UP000199072"/>
    </source>
</evidence>
<dbReference type="OrthoDB" id="163530at2"/>